<reference evidence="2 3" key="1">
    <citation type="journal article" date="2016" name="Nat. Commun.">
        <title>Thousands of microbial genomes shed light on interconnected biogeochemical processes in an aquifer system.</title>
        <authorList>
            <person name="Anantharaman K."/>
            <person name="Brown C.T."/>
            <person name="Hug L.A."/>
            <person name="Sharon I."/>
            <person name="Castelle C.J."/>
            <person name="Probst A.J."/>
            <person name="Thomas B.C."/>
            <person name="Singh A."/>
            <person name="Wilkins M.J."/>
            <person name="Karaoz U."/>
            <person name="Brodie E.L."/>
            <person name="Williams K.H."/>
            <person name="Hubbard S.S."/>
            <person name="Banfield J.F."/>
        </authorList>
    </citation>
    <scope>NUCLEOTIDE SEQUENCE [LARGE SCALE GENOMIC DNA]</scope>
</reference>
<keyword evidence="1" id="KW-0472">Membrane</keyword>
<keyword evidence="1" id="KW-0812">Transmembrane</keyword>
<dbReference type="EMBL" id="MFBE01000027">
    <property type="protein sequence ID" value="OGD90945.1"/>
    <property type="molecule type" value="Genomic_DNA"/>
</dbReference>
<name>A0A1F5GGG4_9BACT</name>
<feature type="transmembrane region" description="Helical" evidence="1">
    <location>
        <begin position="52"/>
        <end position="73"/>
    </location>
</feature>
<sequence>MVSLFQKSLKNQPILSLLPIFSVVVGLLYLVAVRAVVKSSLLRYYKTWPHALLYFVCVPIGLGLLYMAVAILLE</sequence>
<keyword evidence="1" id="KW-1133">Transmembrane helix</keyword>
<evidence type="ECO:0000313" key="2">
    <source>
        <dbReference type="EMBL" id="OGD90945.1"/>
    </source>
</evidence>
<accession>A0A1F5GGG4</accession>
<feature type="transmembrane region" description="Helical" evidence="1">
    <location>
        <begin position="12"/>
        <end position="32"/>
    </location>
</feature>
<proteinExistence type="predicted"/>
<comment type="caution">
    <text evidence="2">The sequence shown here is derived from an EMBL/GenBank/DDBJ whole genome shotgun (WGS) entry which is preliminary data.</text>
</comment>
<protein>
    <recommendedName>
        <fullName evidence="4">DUF1656 domain-containing protein</fullName>
    </recommendedName>
</protein>
<organism evidence="2 3">
    <name type="scientific">Candidatus Curtissbacteria bacterium RIFCSPHIGHO2_02_FULL_40_17</name>
    <dbReference type="NCBI Taxonomy" id="1797715"/>
    <lineage>
        <taxon>Bacteria</taxon>
        <taxon>Candidatus Curtissiibacteriota</taxon>
    </lineage>
</organism>
<dbReference type="Proteomes" id="UP000178492">
    <property type="component" value="Unassembled WGS sequence"/>
</dbReference>
<dbReference type="AlphaFoldDB" id="A0A1F5GGG4"/>
<evidence type="ECO:0008006" key="4">
    <source>
        <dbReference type="Google" id="ProtNLM"/>
    </source>
</evidence>
<dbReference type="STRING" id="1797715.A3D81_00435"/>
<gene>
    <name evidence="2" type="ORF">A3D81_00435</name>
</gene>
<evidence type="ECO:0000313" key="3">
    <source>
        <dbReference type="Proteomes" id="UP000178492"/>
    </source>
</evidence>
<evidence type="ECO:0000256" key="1">
    <source>
        <dbReference type="SAM" id="Phobius"/>
    </source>
</evidence>